<organism evidence="3 4">
    <name type="scientific">Tetracentron sinense</name>
    <name type="common">Spur-leaf</name>
    <dbReference type="NCBI Taxonomy" id="13715"/>
    <lineage>
        <taxon>Eukaryota</taxon>
        <taxon>Viridiplantae</taxon>
        <taxon>Streptophyta</taxon>
        <taxon>Embryophyta</taxon>
        <taxon>Tracheophyta</taxon>
        <taxon>Spermatophyta</taxon>
        <taxon>Magnoliopsida</taxon>
        <taxon>Trochodendrales</taxon>
        <taxon>Trochodendraceae</taxon>
        <taxon>Tetracentron</taxon>
    </lineage>
</organism>
<dbReference type="OMA" id="LAFTECG"/>
<feature type="domain" description="EF-hand" evidence="2">
    <location>
        <begin position="158"/>
        <end position="193"/>
    </location>
</feature>
<evidence type="ECO:0000313" key="4">
    <source>
        <dbReference type="Proteomes" id="UP000655225"/>
    </source>
</evidence>
<dbReference type="PROSITE" id="PS00018">
    <property type="entry name" value="EF_HAND_1"/>
    <property type="match status" value="1"/>
</dbReference>
<reference evidence="3 4" key="1">
    <citation type="submission" date="2020-04" db="EMBL/GenBank/DDBJ databases">
        <title>Plant Genome Project.</title>
        <authorList>
            <person name="Zhang R.-G."/>
        </authorList>
    </citation>
    <scope>NUCLEOTIDE SEQUENCE [LARGE SCALE GENOMIC DNA]</scope>
    <source>
        <strain evidence="3">YNK0</strain>
        <tissue evidence="3">Leaf</tissue>
    </source>
</reference>
<keyword evidence="4" id="KW-1185">Reference proteome</keyword>
<dbReference type="Proteomes" id="UP000655225">
    <property type="component" value="Unassembled WGS sequence"/>
</dbReference>
<proteinExistence type="predicted"/>
<keyword evidence="1" id="KW-0106">Calcium</keyword>
<dbReference type="InterPro" id="IPR002048">
    <property type="entry name" value="EF_hand_dom"/>
</dbReference>
<evidence type="ECO:0000259" key="2">
    <source>
        <dbReference type="PROSITE" id="PS50222"/>
    </source>
</evidence>
<dbReference type="EMBL" id="JABCRI010000021">
    <property type="protein sequence ID" value="KAF8380381.1"/>
    <property type="molecule type" value="Genomic_DNA"/>
</dbReference>
<evidence type="ECO:0000313" key="3">
    <source>
        <dbReference type="EMBL" id="KAF8380381.1"/>
    </source>
</evidence>
<evidence type="ECO:0000256" key="1">
    <source>
        <dbReference type="ARBA" id="ARBA00022837"/>
    </source>
</evidence>
<dbReference type="Pfam" id="PF13833">
    <property type="entry name" value="EF-hand_8"/>
    <property type="match status" value="1"/>
</dbReference>
<dbReference type="AlphaFoldDB" id="A0A835D3Y0"/>
<gene>
    <name evidence="3" type="ORF">HHK36_027866</name>
</gene>
<dbReference type="InterPro" id="IPR011992">
    <property type="entry name" value="EF-hand-dom_pair"/>
</dbReference>
<dbReference type="GO" id="GO:0005509">
    <property type="term" value="F:calcium ion binding"/>
    <property type="evidence" value="ECO:0007669"/>
    <property type="project" value="InterPro"/>
</dbReference>
<accession>A0A835D3Y0</accession>
<dbReference type="PROSITE" id="PS50222">
    <property type="entry name" value="EF_HAND_2"/>
    <property type="match status" value="1"/>
</dbReference>
<dbReference type="Gene3D" id="1.10.238.10">
    <property type="entry name" value="EF-hand"/>
    <property type="match status" value="1"/>
</dbReference>
<protein>
    <recommendedName>
        <fullName evidence="2">EF-hand domain-containing protein</fullName>
    </recommendedName>
</protein>
<dbReference type="InterPro" id="IPR018247">
    <property type="entry name" value="EF_Hand_1_Ca_BS"/>
</dbReference>
<comment type="caution">
    <text evidence="3">The sequence shown here is derived from an EMBL/GenBank/DDBJ whole genome shotgun (WGS) entry which is preliminary data.</text>
</comment>
<dbReference type="SUPFAM" id="SSF47473">
    <property type="entry name" value="EF-hand"/>
    <property type="match status" value="1"/>
</dbReference>
<sequence length="219" mass="24675">MLNWFPSCTPASEDTSYVIANALNVVQTSHSYGDLMLLTRASQSKQLFHISTLEAVEFLEKFLSMNPDPSGHVKIHGFLRVLRLRTSPLSEKIFGFIDLEKHGSITFRQFLFGSAHVMKRPLFWQACALAFTECGAGGYSNISKQQLGDFIRPVMPDIRDEEICELFGLFDTDNDGSISKDDFMTCLRRNPLLVALFSPVLLKEDLLEADDRSTEELVS</sequence>
<name>A0A835D3Y0_TETSI</name>
<dbReference type="OrthoDB" id="272512at2759"/>